<protein>
    <submittedName>
        <fullName evidence="2">SWIM-type domain-containing protein</fullName>
    </submittedName>
</protein>
<proteinExistence type="predicted"/>
<dbReference type="Proteomes" id="UP000492821">
    <property type="component" value="Unassembled WGS sequence"/>
</dbReference>
<name>A0A7E4VWK9_PANRE</name>
<dbReference type="AlphaFoldDB" id="A0A7E4VWK9"/>
<keyword evidence="1" id="KW-1185">Reference proteome</keyword>
<evidence type="ECO:0000313" key="2">
    <source>
        <dbReference type="WBParaSite" id="Pan_g3646.t1"/>
    </source>
</evidence>
<dbReference type="WBParaSite" id="Pan_g3646.t1">
    <property type="protein sequence ID" value="Pan_g3646.t1"/>
    <property type="gene ID" value="Pan_g3646"/>
</dbReference>
<reference evidence="1" key="1">
    <citation type="journal article" date="2013" name="Genetics">
        <title>The draft genome and transcriptome of Panagrellus redivivus are shaped by the harsh demands of a free-living lifestyle.</title>
        <authorList>
            <person name="Srinivasan J."/>
            <person name="Dillman A.R."/>
            <person name="Macchietto M.G."/>
            <person name="Heikkinen L."/>
            <person name="Lakso M."/>
            <person name="Fracchia K.M."/>
            <person name="Antoshechkin I."/>
            <person name="Mortazavi A."/>
            <person name="Wong G."/>
            <person name="Sternberg P.W."/>
        </authorList>
    </citation>
    <scope>NUCLEOTIDE SEQUENCE [LARGE SCALE GENOMIC DNA]</scope>
    <source>
        <strain evidence="1">MT8872</strain>
    </source>
</reference>
<organism evidence="1 2">
    <name type="scientific">Panagrellus redivivus</name>
    <name type="common">Microworm</name>
    <dbReference type="NCBI Taxonomy" id="6233"/>
    <lineage>
        <taxon>Eukaryota</taxon>
        <taxon>Metazoa</taxon>
        <taxon>Ecdysozoa</taxon>
        <taxon>Nematoda</taxon>
        <taxon>Chromadorea</taxon>
        <taxon>Rhabditida</taxon>
        <taxon>Tylenchina</taxon>
        <taxon>Panagrolaimomorpha</taxon>
        <taxon>Panagrolaimoidea</taxon>
        <taxon>Panagrolaimidae</taxon>
        <taxon>Panagrellus</taxon>
    </lineage>
</organism>
<reference evidence="2" key="2">
    <citation type="submission" date="2020-10" db="UniProtKB">
        <authorList>
            <consortium name="WormBaseParasite"/>
        </authorList>
    </citation>
    <scope>IDENTIFICATION</scope>
</reference>
<sequence>MVKCHLRPCPNTMDYDEKGSVCACHVMFVQQLEALNTSIDGGHCFSGKARDFVALTTQLQHRSTAGSARSRVTPEHTIFTSHRWLLPCNPDVVANLQHATPPHVPHTQLAS</sequence>
<accession>A0A7E4VWK9</accession>
<evidence type="ECO:0000313" key="1">
    <source>
        <dbReference type="Proteomes" id="UP000492821"/>
    </source>
</evidence>